<sequence>MSYSDQFFNAIGISGERGSVERFAKLSGVPAQRLKFYNHNNVLPSGSDLDRVIKGAGITELLLKLKMGRVDKSISDAIQFYADEISELLARYNPEAESPKTECKLEFETSLGKLYRGDCIRFLKSIDNDSIDLVFADPPFNLSKLYPSEIDDRLKTENYLHWCQEWLFECARVIKPGGALFLWNLPKWNSSLSSYIESFLTFRNWIGVDIKYSLPISNRLYPSHYSLLYFIKGERPNTFNPDRLPMQVCPKCYGDLKDYGGYKDKMNPAGVNMSDIWLDIPPVRHAKYKRRDGSNELSLKLLDRIIQMATKEGDVVLDPFGGAGTTYMAAELKGRRWLGCEIGPIDVIVERFNLIEKEREIIDSYRKNLNSLFPENIKHNREKLGLWTCETVRNPA</sequence>
<evidence type="ECO:0000256" key="6">
    <source>
        <dbReference type="ARBA" id="ARBA00047942"/>
    </source>
</evidence>
<evidence type="ECO:0000256" key="5">
    <source>
        <dbReference type="ARBA" id="ARBA00022691"/>
    </source>
</evidence>
<dbReference type="HOGENOM" id="CLU_658459_0_0_6"/>
<keyword evidence="4 8" id="KW-0808">Transferase</keyword>
<keyword evidence="9" id="KW-1185">Reference proteome</keyword>
<dbReference type="InterPro" id="IPR002941">
    <property type="entry name" value="DNA_methylase_N4/N6"/>
</dbReference>
<dbReference type="REBASE" id="11713">
    <property type="entry name" value="M.HchORF2488P"/>
</dbReference>
<name>Q2SJ82_HAHCH</name>
<protein>
    <recommendedName>
        <fullName evidence="2">site-specific DNA-methyltransferase (adenine-specific)</fullName>
        <ecNumber evidence="2">2.1.1.72</ecNumber>
    </recommendedName>
</protein>
<feature type="domain" description="DNA methylase N-4/N-6" evidence="7">
    <location>
        <begin position="131"/>
        <end position="343"/>
    </location>
</feature>
<dbReference type="OrthoDB" id="9816043at2"/>
<dbReference type="RefSeq" id="WP_011396361.1">
    <property type="nucleotide sequence ID" value="NC_007645.1"/>
</dbReference>
<proteinExistence type="inferred from homology"/>
<dbReference type="GO" id="GO:0008170">
    <property type="term" value="F:N-methyltransferase activity"/>
    <property type="evidence" value="ECO:0007669"/>
    <property type="project" value="InterPro"/>
</dbReference>
<evidence type="ECO:0000313" key="9">
    <source>
        <dbReference type="Proteomes" id="UP000000238"/>
    </source>
</evidence>
<dbReference type="KEGG" id="hch:HCH_02488"/>
<dbReference type="STRING" id="349521.HCH_02488"/>
<dbReference type="Proteomes" id="UP000000238">
    <property type="component" value="Chromosome"/>
</dbReference>
<dbReference type="Gene3D" id="3.40.50.150">
    <property type="entry name" value="Vaccinia Virus protein VP39"/>
    <property type="match status" value="1"/>
</dbReference>
<dbReference type="AlphaFoldDB" id="Q2SJ82"/>
<accession>Q2SJ82</accession>
<comment type="similarity">
    <text evidence="1">Belongs to the N(4)/N(6)-methyltransferase family.</text>
</comment>
<dbReference type="InterPro" id="IPR002052">
    <property type="entry name" value="DNA_methylase_N6_adenine_CS"/>
</dbReference>
<reference evidence="8 9" key="1">
    <citation type="journal article" date="2005" name="Nucleic Acids Res.">
        <title>Genomic blueprint of Hahella chejuensis, a marine microbe producing an algicidal agent.</title>
        <authorList>
            <person name="Jeong H."/>
            <person name="Yim J.H."/>
            <person name="Lee C."/>
            <person name="Choi S.-H."/>
            <person name="Park Y.K."/>
            <person name="Yoon S.H."/>
            <person name="Hur C.-G."/>
            <person name="Kang H.-Y."/>
            <person name="Kim D."/>
            <person name="Lee H.H."/>
            <person name="Park K.H."/>
            <person name="Park S.-H."/>
            <person name="Park H.-S."/>
            <person name="Lee H.K."/>
            <person name="Oh T.K."/>
            <person name="Kim J.F."/>
        </authorList>
    </citation>
    <scope>NUCLEOTIDE SEQUENCE [LARGE SCALE GENOMIC DNA]</scope>
    <source>
        <strain evidence="8 9">KCTC 2396</strain>
    </source>
</reference>
<evidence type="ECO:0000256" key="4">
    <source>
        <dbReference type="ARBA" id="ARBA00022679"/>
    </source>
</evidence>
<dbReference type="Pfam" id="PF01555">
    <property type="entry name" value="N6_N4_Mtase"/>
    <property type="match status" value="1"/>
</dbReference>
<evidence type="ECO:0000256" key="3">
    <source>
        <dbReference type="ARBA" id="ARBA00022603"/>
    </source>
</evidence>
<dbReference type="SUPFAM" id="SSF53335">
    <property type="entry name" value="S-adenosyl-L-methionine-dependent methyltransferases"/>
    <property type="match status" value="1"/>
</dbReference>
<keyword evidence="5" id="KW-0949">S-adenosyl-L-methionine</keyword>
<dbReference type="GO" id="GO:0009007">
    <property type="term" value="F:site-specific DNA-methyltransferase (adenine-specific) activity"/>
    <property type="evidence" value="ECO:0007669"/>
    <property type="project" value="UniProtKB-EC"/>
</dbReference>
<dbReference type="EMBL" id="CP000155">
    <property type="protein sequence ID" value="ABC29292.1"/>
    <property type="molecule type" value="Genomic_DNA"/>
</dbReference>
<evidence type="ECO:0000256" key="1">
    <source>
        <dbReference type="ARBA" id="ARBA00006594"/>
    </source>
</evidence>
<evidence type="ECO:0000259" key="7">
    <source>
        <dbReference type="Pfam" id="PF01555"/>
    </source>
</evidence>
<comment type="catalytic activity">
    <reaction evidence="6">
        <text>a 2'-deoxyadenosine in DNA + S-adenosyl-L-methionine = an N(6)-methyl-2'-deoxyadenosine in DNA + S-adenosyl-L-homocysteine + H(+)</text>
        <dbReference type="Rhea" id="RHEA:15197"/>
        <dbReference type="Rhea" id="RHEA-COMP:12418"/>
        <dbReference type="Rhea" id="RHEA-COMP:12419"/>
        <dbReference type="ChEBI" id="CHEBI:15378"/>
        <dbReference type="ChEBI" id="CHEBI:57856"/>
        <dbReference type="ChEBI" id="CHEBI:59789"/>
        <dbReference type="ChEBI" id="CHEBI:90615"/>
        <dbReference type="ChEBI" id="CHEBI:90616"/>
        <dbReference type="EC" id="2.1.1.72"/>
    </reaction>
</comment>
<dbReference type="GO" id="GO:0032259">
    <property type="term" value="P:methylation"/>
    <property type="evidence" value="ECO:0007669"/>
    <property type="project" value="UniProtKB-KW"/>
</dbReference>
<dbReference type="InterPro" id="IPR002295">
    <property type="entry name" value="N4/N6-MTase_EcoPI_Mod-like"/>
</dbReference>
<keyword evidence="3 8" id="KW-0489">Methyltransferase</keyword>
<dbReference type="PRINTS" id="PR00506">
    <property type="entry name" value="D21N6MTFRASE"/>
</dbReference>
<organism evidence="8 9">
    <name type="scientific">Hahella chejuensis (strain KCTC 2396)</name>
    <dbReference type="NCBI Taxonomy" id="349521"/>
    <lineage>
        <taxon>Bacteria</taxon>
        <taxon>Pseudomonadati</taxon>
        <taxon>Pseudomonadota</taxon>
        <taxon>Gammaproteobacteria</taxon>
        <taxon>Oceanospirillales</taxon>
        <taxon>Hahellaceae</taxon>
        <taxon>Hahella</taxon>
    </lineage>
</organism>
<dbReference type="GO" id="GO:0003677">
    <property type="term" value="F:DNA binding"/>
    <property type="evidence" value="ECO:0007669"/>
    <property type="project" value="InterPro"/>
</dbReference>
<evidence type="ECO:0000256" key="2">
    <source>
        <dbReference type="ARBA" id="ARBA00011900"/>
    </source>
</evidence>
<evidence type="ECO:0000313" key="8">
    <source>
        <dbReference type="EMBL" id="ABC29292.1"/>
    </source>
</evidence>
<gene>
    <name evidence="8" type="ordered locus">HCH_02488</name>
</gene>
<dbReference type="eggNOG" id="COG2189">
    <property type="taxonomic scope" value="Bacteria"/>
</dbReference>
<dbReference type="PROSITE" id="PS00092">
    <property type="entry name" value="N6_MTASE"/>
    <property type="match status" value="1"/>
</dbReference>
<dbReference type="EC" id="2.1.1.72" evidence="2"/>
<dbReference type="InterPro" id="IPR029063">
    <property type="entry name" value="SAM-dependent_MTases_sf"/>
</dbReference>